<dbReference type="Gene3D" id="3.50.30.30">
    <property type="match status" value="1"/>
</dbReference>
<feature type="transmembrane region" description="Helical" evidence="3">
    <location>
        <begin position="195"/>
        <end position="214"/>
    </location>
</feature>
<dbReference type="AlphaFoldDB" id="A0A9W8AXP2"/>
<accession>A0A9W8AXP2</accession>
<dbReference type="Proteomes" id="UP001151582">
    <property type="component" value="Unassembled WGS sequence"/>
</dbReference>
<evidence type="ECO:0000256" key="2">
    <source>
        <dbReference type="ARBA" id="ARBA00023180"/>
    </source>
</evidence>
<evidence type="ECO:0000259" key="5">
    <source>
        <dbReference type="Pfam" id="PF02225"/>
    </source>
</evidence>
<proteinExistence type="predicted"/>
<dbReference type="OrthoDB" id="8062037at2759"/>
<comment type="caution">
    <text evidence="6">The sequence shown here is derived from an EMBL/GenBank/DDBJ whole genome shotgun (WGS) entry which is preliminary data.</text>
</comment>
<organism evidence="6 7">
    <name type="scientific">Dimargaris verticillata</name>
    <dbReference type="NCBI Taxonomy" id="2761393"/>
    <lineage>
        <taxon>Eukaryota</taxon>
        <taxon>Fungi</taxon>
        <taxon>Fungi incertae sedis</taxon>
        <taxon>Zoopagomycota</taxon>
        <taxon>Kickxellomycotina</taxon>
        <taxon>Dimargaritomycetes</taxon>
        <taxon>Dimargaritales</taxon>
        <taxon>Dimargaritaceae</taxon>
        <taxon>Dimargaris</taxon>
    </lineage>
</organism>
<keyword evidence="1 4" id="KW-0732">Signal</keyword>
<protein>
    <recommendedName>
        <fullName evidence="5">PA domain-containing protein</fullName>
    </recommendedName>
</protein>
<keyword evidence="3" id="KW-0812">Transmembrane</keyword>
<reference evidence="6" key="1">
    <citation type="submission" date="2022-07" db="EMBL/GenBank/DDBJ databases">
        <title>Phylogenomic reconstructions and comparative analyses of Kickxellomycotina fungi.</title>
        <authorList>
            <person name="Reynolds N.K."/>
            <person name="Stajich J.E."/>
            <person name="Barry K."/>
            <person name="Grigoriev I.V."/>
            <person name="Crous P."/>
            <person name="Smith M.E."/>
        </authorList>
    </citation>
    <scope>NUCLEOTIDE SEQUENCE</scope>
    <source>
        <strain evidence="6">RSA 567</strain>
    </source>
</reference>
<dbReference type="Pfam" id="PF02225">
    <property type="entry name" value="PA"/>
    <property type="match status" value="1"/>
</dbReference>
<name>A0A9W8AXP2_9FUNG</name>
<dbReference type="PANTHER" id="PTHR22702:SF1">
    <property type="entry name" value="PROTEASE-ASSOCIATED DOMAIN-CONTAINING PROTEIN 1"/>
    <property type="match status" value="1"/>
</dbReference>
<feature type="domain" description="PA" evidence="5">
    <location>
        <begin position="102"/>
        <end position="167"/>
    </location>
</feature>
<evidence type="ECO:0000313" key="7">
    <source>
        <dbReference type="Proteomes" id="UP001151582"/>
    </source>
</evidence>
<keyword evidence="2" id="KW-0325">Glycoprotein</keyword>
<dbReference type="PANTHER" id="PTHR22702">
    <property type="entry name" value="PROTEASE-ASSOCIATED DOMAIN-CONTAINING PROTEIN"/>
    <property type="match status" value="1"/>
</dbReference>
<evidence type="ECO:0000256" key="1">
    <source>
        <dbReference type="ARBA" id="ARBA00022729"/>
    </source>
</evidence>
<dbReference type="EMBL" id="JANBQB010001333">
    <property type="protein sequence ID" value="KAJ1971550.1"/>
    <property type="molecule type" value="Genomic_DNA"/>
</dbReference>
<evidence type="ECO:0000313" key="6">
    <source>
        <dbReference type="EMBL" id="KAJ1971550.1"/>
    </source>
</evidence>
<gene>
    <name evidence="6" type="ORF">H4R34_005708</name>
</gene>
<feature type="non-terminal residue" evidence="6">
    <location>
        <position position="267"/>
    </location>
</feature>
<feature type="signal peptide" evidence="4">
    <location>
        <begin position="1"/>
        <end position="30"/>
    </location>
</feature>
<keyword evidence="3" id="KW-0472">Membrane</keyword>
<keyword evidence="3" id="KW-1133">Transmembrane helix</keyword>
<evidence type="ECO:0000256" key="4">
    <source>
        <dbReference type="SAM" id="SignalP"/>
    </source>
</evidence>
<sequence>MALLLNVARQLWRVWVPLCLLCCWALGVETLQVIPSWTHFGANGVIVIEATNQTLVDRAAAFGPSLPKSGLAGHVQWVGDLDPANEAGCRPLTSGRLLALAEPWIALVTRGECSFINKIRAMQLSGAQAVIVGDPRHDTLVTMYASGGSIDITIPSVFIARTQFNELKALLALLPRPVRVRLVRGQIYTLPLTDVILVTLLSPTVMLAFVYLLYRIRRYQQRRRDLAPVEVVASLPTKTFFVVKRLPNEPDECVICLDEYVDEDELR</sequence>
<feature type="chain" id="PRO_5040938455" description="PA domain-containing protein" evidence="4">
    <location>
        <begin position="31"/>
        <end position="267"/>
    </location>
</feature>
<evidence type="ECO:0000256" key="3">
    <source>
        <dbReference type="SAM" id="Phobius"/>
    </source>
</evidence>
<dbReference type="InterPro" id="IPR003137">
    <property type="entry name" value="PA_domain"/>
</dbReference>
<keyword evidence="7" id="KW-1185">Reference proteome</keyword>